<proteinExistence type="inferred from homology"/>
<keyword evidence="3" id="KW-1003">Cell membrane</keyword>
<dbReference type="Proteomes" id="UP000029548">
    <property type="component" value="Unassembled WGS sequence"/>
</dbReference>
<evidence type="ECO:0000313" key="9">
    <source>
        <dbReference type="EMBL" id="KGF15990.1"/>
    </source>
</evidence>
<feature type="transmembrane region" description="Helical" evidence="7">
    <location>
        <begin position="186"/>
        <end position="204"/>
    </location>
</feature>
<evidence type="ECO:0000256" key="3">
    <source>
        <dbReference type="ARBA" id="ARBA00022475"/>
    </source>
</evidence>
<evidence type="ECO:0000256" key="6">
    <source>
        <dbReference type="ARBA" id="ARBA00023136"/>
    </source>
</evidence>
<comment type="caution">
    <text evidence="9">The sequence shown here is derived from an EMBL/GenBank/DDBJ whole genome shotgun (WGS) entry which is preliminary data.</text>
</comment>
<dbReference type="AlphaFoldDB" id="A0A095Y0L1"/>
<accession>A0A095Y0L1</accession>
<feature type="transmembrane region" description="Helical" evidence="7">
    <location>
        <begin position="60"/>
        <end position="81"/>
    </location>
</feature>
<evidence type="ECO:0000256" key="4">
    <source>
        <dbReference type="ARBA" id="ARBA00022692"/>
    </source>
</evidence>
<dbReference type="Pfam" id="PF12911">
    <property type="entry name" value="OppC_N"/>
    <property type="match status" value="1"/>
</dbReference>
<dbReference type="EMBL" id="JRNE01000063">
    <property type="protein sequence ID" value="KGF15990.1"/>
    <property type="molecule type" value="Genomic_DNA"/>
</dbReference>
<sequence length="325" mass="35023">MPDPRNVPAGTGLAADDPRLVRGHAPVSTEDVLTRDQKLPDTVPLGMWGEAWRRMRRRPLFWVSMAIIALVAVVAIFPGLFTSVDPRAADLRNSLGDPVDGHPFGFTQQGYDVYSRVIYGARPSVIVGVCVTLLVTLLGILVGATAGWVGGILDSFLSRITDIFFAIPLLLAGIVLMQVFPQRDVWTVTLVLSLFGWPSMARVVRSAVLSVKNNEYVMASRALGLSGGRILLRHVLPNCLAPIIVMATTSLGIYIVAEATLSYLGIGLPPTEVSWGNDISVAQNTLRQSPATLFYPAGALAITVLGFILLGDVVKDALDPKERKK</sequence>
<feature type="transmembrane region" description="Helical" evidence="7">
    <location>
        <begin position="125"/>
        <end position="151"/>
    </location>
</feature>
<dbReference type="PANTHER" id="PTHR43386">
    <property type="entry name" value="OLIGOPEPTIDE TRANSPORT SYSTEM PERMEASE PROTEIN APPC"/>
    <property type="match status" value="1"/>
</dbReference>
<dbReference type="InterPro" id="IPR025966">
    <property type="entry name" value="OppC_N"/>
</dbReference>
<dbReference type="PANTHER" id="PTHR43386:SF6">
    <property type="entry name" value="ABC TRANSPORTER PERMEASE PROTEIN"/>
    <property type="match status" value="1"/>
</dbReference>
<feature type="transmembrane region" description="Helical" evidence="7">
    <location>
        <begin position="163"/>
        <end position="180"/>
    </location>
</feature>
<keyword evidence="2 7" id="KW-0813">Transport</keyword>
<evidence type="ECO:0000313" key="10">
    <source>
        <dbReference type="Proteomes" id="UP000029548"/>
    </source>
</evidence>
<dbReference type="Gene3D" id="1.10.3720.10">
    <property type="entry name" value="MetI-like"/>
    <property type="match status" value="1"/>
</dbReference>
<reference evidence="9 10" key="1">
    <citation type="submission" date="2014-07" db="EMBL/GenBank/DDBJ databases">
        <authorList>
            <person name="McCorrison J."/>
            <person name="Sanka R."/>
            <person name="Torralba M."/>
            <person name="Gillis M."/>
            <person name="Haft D.H."/>
            <person name="Methe B."/>
            <person name="Sutton G."/>
            <person name="Nelson K.E."/>
        </authorList>
    </citation>
    <scope>NUCLEOTIDE SEQUENCE [LARGE SCALE GENOMIC DNA]</scope>
    <source>
        <strain evidence="9 10">DNF00450</strain>
    </source>
</reference>
<gene>
    <name evidence="9" type="ORF">HMPREF1650_09560</name>
</gene>
<organism evidence="9 10">
    <name type="scientific">Corynebacterium freneyi DNF00450</name>
    <dbReference type="NCBI Taxonomy" id="1287475"/>
    <lineage>
        <taxon>Bacteria</taxon>
        <taxon>Bacillati</taxon>
        <taxon>Actinomycetota</taxon>
        <taxon>Actinomycetes</taxon>
        <taxon>Mycobacteriales</taxon>
        <taxon>Corynebacteriaceae</taxon>
        <taxon>Corynebacterium</taxon>
    </lineage>
</organism>
<dbReference type="eggNOG" id="COG1173">
    <property type="taxonomic scope" value="Bacteria"/>
</dbReference>
<dbReference type="Pfam" id="PF00528">
    <property type="entry name" value="BPD_transp_1"/>
    <property type="match status" value="1"/>
</dbReference>
<dbReference type="InterPro" id="IPR035906">
    <property type="entry name" value="MetI-like_sf"/>
</dbReference>
<evidence type="ECO:0000256" key="2">
    <source>
        <dbReference type="ARBA" id="ARBA00022448"/>
    </source>
</evidence>
<comment type="subcellular location">
    <subcellularLocation>
        <location evidence="1 7">Cell membrane</location>
        <topology evidence="1 7">Multi-pass membrane protein</topology>
    </subcellularLocation>
</comment>
<dbReference type="CDD" id="cd06261">
    <property type="entry name" value="TM_PBP2"/>
    <property type="match status" value="1"/>
</dbReference>
<comment type="similarity">
    <text evidence="7">Belongs to the binding-protein-dependent transport system permease family.</text>
</comment>
<keyword evidence="4 7" id="KW-0812">Transmembrane</keyword>
<dbReference type="SUPFAM" id="SSF161098">
    <property type="entry name" value="MetI-like"/>
    <property type="match status" value="1"/>
</dbReference>
<feature type="domain" description="ABC transmembrane type-1" evidence="8">
    <location>
        <begin position="121"/>
        <end position="311"/>
    </location>
</feature>
<dbReference type="GO" id="GO:0055085">
    <property type="term" value="P:transmembrane transport"/>
    <property type="evidence" value="ECO:0007669"/>
    <property type="project" value="InterPro"/>
</dbReference>
<dbReference type="InterPro" id="IPR000515">
    <property type="entry name" value="MetI-like"/>
</dbReference>
<dbReference type="PROSITE" id="PS50928">
    <property type="entry name" value="ABC_TM1"/>
    <property type="match status" value="1"/>
</dbReference>
<dbReference type="GO" id="GO:0005886">
    <property type="term" value="C:plasma membrane"/>
    <property type="evidence" value="ECO:0007669"/>
    <property type="project" value="UniProtKB-SubCell"/>
</dbReference>
<name>A0A095Y0L1_9CORY</name>
<dbReference type="RefSeq" id="WP_224371757.1">
    <property type="nucleotide sequence ID" value="NZ_JRNE01000063.1"/>
</dbReference>
<feature type="transmembrane region" description="Helical" evidence="7">
    <location>
        <begin position="293"/>
        <end position="314"/>
    </location>
</feature>
<keyword evidence="6 7" id="KW-0472">Membrane</keyword>
<dbReference type="InterPro" id="IPR050366">
    <property type="entry name" value="BP-dependent_transpt_permease"/>
</dbReference>
<feature type="transmembrane region" description="Helical" evidence="7">
    <location>
        <begin position="235"/>
        <end position="257"/>
    </location>
</feature>
<protein>
    <submittedName>
        <fullName evidence="9">Peptide ABC transporter permease</fullName>
    </submittedName>
</protein>
<evidence type="ECO:0000256" key="1">
    <source>
        <dbReference type="ARBA" id="ARBA00004651"/>
    </source>
</evidence>
<evidence type="ECO:0000256" key="5">
    <source>
        <dbReference type="ARBA" id="ARBA00022989"/>
    </source>
</evidence>
<evidence type="ECO:0000256" key="7">
    <source>
        <dbReference type="RuleBase" id="RU363032"/>
    </source>
</evidence>
<keyword evidence="5 7" id="KW-1133">Transmembrane helix</keyword>
<evidence type="ECO:0000259" key="8">
    <source>
        <dbReference type="PROSITE" id="PS50928"/>
    </source>
</evidence>